<reference evidence="1 2" key="1">
    <citation type="journal article" date="2013" name="Genome Biol.">
        <title>Comparative genomics of the core and accessory genomes of 48 Sinorhizobium strains comprising five genospecies.</title>
        <authorList>
            <person name="Sugawara M."/>
            <person name="Epstein B."/>
            <person name="Badgley B.D."/>
            <person name="Unno T."/>
            <person name="Xu L."/>
            <person name="Reese J."/>
            <person name="Gyaneshwar P."/>
            <person name="Denny R."/>
            <person name="Mudge J."/>
            <person name="Bharti A.K."/>
            <person name="Farmer A.D."/>
            <person name="May G.D."/>
            <person name="Woodward J.E."/>
            <person name="Medigue C."/>
            <person name="Vallenet D."/>
            <person name="Lajus A."/>
            <person name="Rouy Z."/>
            <person name="Martinez-Vaz B."/>
            <person name="Tiffin P."/>
            <person name="Young N.D."/>
            <person name="Sadowsky M.J."/>
        </authorList>
    </citation>
    <scope>NUCLEOTIDE SEQUENCE [LARGE SCALE GENOMIC DNA]</scope>
    <source>
        <strain evidence="1 2">USDA4894</strain>
    </source>
</reference>
<sequence>MAYIIDAEEEGLLPGPGKSVITFPFACDELRDSRLFAAGVMLASAHGPTRARRQLRARELRISSRSK</sequence>
<dbReference type="AlphaFoldDB" id="A0A6N7LF50"/>
<gene>
    <name evidence="1" type="ORF">GHK62_14490</name>
</gene>
<protein>
    <submittedName>
        <fullName evidence="1">Uncharacterized protein</fullName>
    </submittedName>
</protein>
<comment type="caution">
    <text evidence="1">The sequence shown here is derived from an EMBL/GenBank/DDBJ whole genome shotgun (WGS) entry which is preliminary data.</text>
</comment>
<organism evidence="1 2">
    <name type="scientific">Sinorhizobium terangae</name>
    <dbReference type="NCBI Taxonomy" id="110322"/>
    <lineage>
        <taxon>Bacteria</taxon>
        <taxon>Pseudomonadati</taxon>
        <taxon>Pseudomonadota</taxon>
        <taxon>Alphaproteobacteria</taxon>
        <taxon>Hyphomicrobiales</taxon>
        <taxon>Rhizobiaceae</taxon>
        <taxon>Sinorhizobium/Ensifer group</taxon>
        <taxon>Sinorhizobium</taxon>
    </lineage>
</organism>
<name>A0A6N7LF50_SINTE</name>
<proteinExistence type="predicted"/>
<keyword evidence="2" id="KW-1185">Reference proteome</keyword>
<accession>A0A6N7LF50</accession>
<evidence type="ECO:0000313" key="2">
    <source>
        <dbReference type="Proteomes" id="UP000439983"/>
    </source>
</evidence>
<dbReference type="Proteomes" id="UP000439983">
    <property type="component" value="Unassembled WGS sequence"/>
</dbReference>
<dbReference type="EMBL" id="WITC01000057">
    <property type="protein sequence ID" value="MQX15920.1"/>
    <property type="molecule type" value="Genomic_DNA"/>
</dbReference>
<dbReference type="RefSeq" id="WP_153439855.1">
    <property type="nucleotide sequence ID" value="NZ_JACIGA010000006.1"/>
</dbReference>
<evidence type="ECO:0000313" key="1">
    <source>
        <dbReference type="EMBL" id="MQX15920.1"/>
    </source>
</evidence>